<keyword evidence="3" id="KW-1185">Reference proteome</keyword>
<dbReference type="KEGG" id="egl:EGR_11269"/>
<dbReference type="RefSeq" id="XP_024345074.1">
    <property type="nucleotide sequence ID" value="XM_024500512.1"/>
</dbReference>
<sequence length="90" mass="9798">MHRSLLKTEVEMQQLPTRDVEGEGIEISKDANGNGENVSNSSEALAYKLGNGLGPWCFGAQFQEQQRKDGVDQGAIGRYECATDKAVLNP</sequence>
<evidence type="ECO:0000313" key="2">
    <source>
        <dbReference type="EMBL" id="EUB53878.1"/>
    </source>
</evidence>
<dbReference type="EMBL" id="APAU02000662">
    <property type="protein sequence ID" value="EUB53878.1"/>
    <property type="molecule type" value="Genomic_DNA"/>
</dbReference>
<dbReference type="CTD" id="36346978"/>
<name>W6TYS3_ECHGR</name>
<comment type="caution">
    <text evidence="2">The sequence shown here is derived from an EMBL/GenBank/DDBJ whole genome shotgun (WGS) entry which is preliminary data.</text>
</comment>
<feature type="compositionally biased region" description="Basic and acidic residues" evidence="1">
    <location>
        <begin position="18"/>
        <end position="29"/>
    </location>
</feature>
<feature type="compositionally biased region" description="Basic and acidic residues" evidence="1">
    <location>
        <begin position="1"/>
        <end position="10"/>
    </location>
</feature>
<feature type="region of interest" description="Disordered" evidence="1">
    <location>
        <begin position="1"/>
        <end position="38"/>
    </location>
</feature>
<evidence type="ECO:0000313" key="3">
    <source>
        <dbReference type="Proteomes" id="UP000019149"/>
    </source>
</evidence>
<dbReference type="AlphaFoldDB" id="W6TYS3"/>
<protein>
    <submittedName>
        <fullName evidence="2">Uncharacterized protein</fullName>
    </submittedName>
</protein>
<accession>W6TYS3</accession>
<evidence type="ECO:0000256" key="1">
    <source>
        <dbReference type="SAM" id="MobiDB-lite"/>
    </source>
</evidence>
<organism evidence="2 3">
    <name type="scientific">Echinococcus granulosus</name>
    <name type="common">Hydatid tapeworm</name>
    <dbReference type="NCBI Taxonomy" id="6210"/>
    <lineage>
        <taxon>Eukaryota</taxon>
        <taxon>Metazoa</taxon>
        <taxon>Spiralia</taxon>
        <taxon>Lophotrochozoa</taxon>
        <taxon>Platyhelminthes</taxon>
        <taxon>Cestoda</taxon>
        <taxon>Eucestoda</taxon>
        <taxon>Cyclophyllidea</taxon>
        <taxon>Taeniidae</taxon>
        <taxon>Echinococcus</taxon>
        <taxon>Echinococcus granulosus group</taxon>
    </lineage>
</organism>
<dbReference type="OrthoDB" id="10463258at2759"/>
<dbReference type="Proteomes" id="UP000019149">
    <property type="component" value="Unassembled WGS sequence"/>
</dbReference>
<dbReference type="GeneID" id="36346978"/>
<proteinExistence type="predicted"/>
<gene>
    <name evidence="2" type="ORF">EGR_11269</name>
</gene>
<reference evidence="2 3" key="1">
    <citation type="journal article" date="2013" name="Nat. Genet.">
        <title>The genome of the hydatid tapeworm Echinococcus granulosus.</title>
        <authorList>
            <person name="Zheng H."/>
            <person name="Zhang W."/>
            <person name="Zhang L."/>
            <person name="Zhang Z."/>
            <person name="Li J."/>
            <person name="Lu G."/>
            <person name="Zhu Y."/>
            <person name="Wang Y."/>
            <person name="Huang Y."/>
            <person name="Liu J."/>
            <person name="Kang H."/>
            <person name="Chen J."/>
            <person name="Wang L."/>
            <person name="Chen A."/>
            <person name="Yu S."/>
            <person name="Gao Z."/>
            <person name="Jin L."/>
            <person name="Gu W."/>
            <person name="Wang Z."/>
            <person name="Zhao L."/>
            <person name="Shi B."/>
            <person name="Wen H."/>
            <person name="Lin R."/>
            <person name="Jones M.K."/>
            <person name="Brejova B."/>
            <person name="Vinar T."/>
            <person name="Zhao G."/>
            <person name="McManus D.P."/>
            <person name="Chen Z."/>
            <person name="Zhou Y."/>
            <person name="Wang S."/>
        </authorList>
    </citation>
    <scope>NUCLEOTIDE SEQUENCE [LARGE SCALE GENOMIC DNA]</scope>
</reference>